<organism evidence="2 3">
    <name type="scientific">Streptococcus iners subsp. hyiners</name>
    <dbReference type="NCBI Taxonomy" id="3028083"/>
    <lineage>
        <taxon>Bacteria</taxon>
        <taxon>Bacillati</taxon>
        <taxon>Bacillota</taxon>
        <taxon>Bacilli</taxon>
        <taxon>Lactobacillales</taxon>
        <taxon>Streptococcaceae</taxon>
        <taxon>Streptococcus</taxon>
        <taxon>Streptococcus iners</taxon>
    </lineage>
</organism>
<evidence type="ECO:0000313" key="3">
    <source>
        <dbReference type="Proteomes" id="UP001301526"/>
    </source>
</evidence>
<dbReference type="InterPro" id="IPR024975">
    <property type="entry name" value="NOV_C"/>
</dbReference>
<reference evidence="2 3" key="1">
    <citation type="submission" date="2023-02" db="EMBL/GenBank/DDBJ databases">
        <title>Streptococcus sp. Genome Sequencing and Assembly.</title>
        <authorList>
            <person name="Shore S.M."/>
            <person name="Nicholson T.L."/>
        </authorList>
    </citation>
    <scope>NUCLEOTIDE SEQUENCE [LARGE SCALE GENOMIC DNA]</scope>
    <source>
        <strain evidence="2 3">29892</strain>
    </source>
</reference>
<dbReference type="Proteomes" id="UP001301526">
    <property type="component" value="Chromosome"/>
</dbReference>
<dbReference type="RefSeq" id="WP_105117487.1">
    <property type="nucleotide sequence ID" value="NZ_CP118734.1"/>
</dbReference>
<dbReference type="Pfam" id="PF13020">
    <property type="entry name" value="NOV_C"/>
    <property type="match status" value="1"/>
</dbReference>
<protein>
    <submittedName>
        <fullName evidence="2">DUF3883 domain-containing protein</fullName>
    </submittedName>
</protein>
<gene>
    <name evidence="2" type="ORF">PW220_07820</name>
</gene>
<name>A0AA96VGJ3_9STRE</name>
<evidence type="ECO:0000259" key="1">
    <source>
        <dbReference type="Pfam" id="PF13020"/>
    </source>
</evidence>
<keyword evidence="3" id="KW-1185">Reference proteome</keyword>
<proteinExistence type="predicted"/>
<dbReference type="AlphaFoldDB" id="A0AA96VGJ3"/>
<accession>A0AA96VGJ3</accession>
<sequence>MSKHKYYHLLNLIGYGLAKFDTQLIKQFGFNTKTDFYQYFVQLGLTETTGVVKQRMDLFDPYFENGRRGWWQKKDVYEHRKLFIDSLFGTADVTEFADILKMSLKEEGFLKDIFVAQKPIIQTRFRKLQETGLEAEQYFLQHFQSVPLFKAGSIEDARLYGDGYDFQITTTERVFLSEVKGIRENRGRFRMTEKEFLKAKEFPNQFVLSLVLNLESIPRIVTIENPLKELGFREKIVQSKAVKEYHVLEDIY</sequence>
<evidence type="ECO:0000313" key="2">
    <source>
        <dbReference type="EMBL" id="WNY48628.1"/>
    </source>
</evidence>
<dbReference type="EMBL" id="CP118734">
    <property type="protein sequence ID" value="WNY48628.1"/>
    <property type="molecule type" value="Genomic_DNA"/>
</dbReference>
<feature type="domain" description="Protein NO VEIN C-terminal" evidence="1">
    <location>
        <begin position="135"/>
        <end position="223"/>
    </location>
</feature>